<proteinExistence type="predicted"/>
<protein>
    <submittedName>
        <fullName evidence="2">Uncharacterized protein</fullName>
    </submittedName>
</protein>
<comment type="caution">
    <text evidence="2">The sequence shown here is derived from an EMBL/GenBank/DDBJ whole genome shotgun (WGS) entry which is preliminary data.</text>
</comment>
<feature type="region of interest" description="Disordered" evidence="1">
    <location>
        <begin position="167"/>
        <end position="228"/>
    </location>
</feature>
<organism evidence="2 3">
    <name type="scientific">Tritrichomonas musculus</name>
    <dbReference type="NCBI Taxonomy" id="1915356"/>
    <lineage>
        <taxon>Eukaryota</taxon>
        <taxon>Metamonada</taxon>
        <taxon>Parabasalia</taxon>
        <taxon>Tritrichomonadida</taxon>
        <taxon>Tritrichomonadidae</taxon>
        <taxon>Tritrichomonas</taxon>
    </lineage>
</organism>
<dbReference type="Proteomes" id="UP001470230">
    <property type="component" value="Unassembled WGS sequence"/>
</dbReference>
<evidence type="ECO:0000313" key="3">
    <source>
        <dbReference type="Proteomes" id="UP001470230"/>
    </source>
</evidence>
<sequence length="228" mass="26986">MFGFFDTLFQWFYRDNDENDEKCSSDEYGGVDRFAAQKKVQFPFKNSYNHSFQRRYISRETQTDTNSKREKVSCEVMTDPIDFPISSFETELKSPKKLKEINRKLKYGFGSPTKPDESFILNFTFNNTEKTIPIQKNYEPNNIFCKFDYNDNKNNNQNIGEIKEEIVNNKESSNNNSSDETIKSNSELEYSKEAQPEDKTEFKQYSDHNVEEEEEEEEEEGDEYESES</sequence>
<accession>A0ABR2JLY3</accession>
<dbReference type="EMBL" id="JAPFFF010000011">
    <property type="protein sequence ID" value="KAK8878658.1"/>
    <property type="molecule type" value="Genomic_DNA"/>
</dbReference>
<keyword evidence="3" id="KW-1185">Reference proteome</keyword>
<evidence type="ECO:0000313" key="2">
    <source>
        <dbReference type="EMBL" id="KAK8878658.1"/>
    </source>
</evidence>
<feature type="compositionally biased region" description="Basic and acidic residues" evidence="1">
    <location>
        <begin position="189"/>
        <end position="209"/>
    </location>
</feature>
<feature type="compositionally biased region" description="Acidic residues" evidence="1">
    <location>
        <begin position="210"/>
        <end position="228"/>
    </location>
</feature>
<reference evidence="2 3" key="1">
    <citation type="submission" date="2024-04" db="EMBL/GenBank/DDBJ databases">
        <title>Tritrichomonas musculus Genome.</title>
        <authorList>
            <person name="Alves-Ferreira E."/>
            <person name="Grigg M."/>
            <person name="Lorenzi H."/>
            <person name="Galac M."/>
        </authorList>
    </citation>
    <scope>NUCLEOTIDE SEQUENCE [LARGE SCALE GENOMIC DNA]</scope>
    <source>
        <strain evidence="2 3">EAF2021</strain>
    </source>
</reference>
<name>A0ABR2JLY3_9EUKA</name>
<feature type="compositionally biased region" description="Low complexity" evidence="1">
    <location>
        <begin position="169"/>
        <end position="179"/>
    </location>
</feature>
<gene>
    <name evidence="2" type="ORF">M9Y10_005438</name>
</gene>
<evidence type="ECO:0000256" key="1">
    <source>
        <dbReference type="SAM" id="MobiDB-lite"/>
    </source>
</evidence>